<evidence type="ECO:0000259" key="1">
    <source>
        <dbReference type="Pfam" id="PF20408"/>
    </source>
</evidence>
<keyword evidence="3" id="KW-1185">Reference proteome</keyword>
<feature type="domain" description="KANL3/Tex30 alpha/beta hydrolase-like" evidence="1">
    <location>
        <begin position="28"/>
        <end position="203"/>
    </location>
</feature>
<dbReference type="SUPFAM" id="SSF53474">
    <property type="entry name" value="alpha/beta-Hydrolases"/>
    <property type="match status" value="1"/>
</dbReference>
<dbReference type="EMBL" id="JAUSYY010000001">
    <property type="protein sequence ID" value="MDQ0893592.1"/>
    <property type="molecule type" value="Genomic_DNA"/>
</dbReference>
<accession>A0ABU0R753</accession>
<dbReference type="InterPro" id="IPR046879">
    <property type="entry name" value="KANL3/Tex30_Abhydrolase"/>
</dbReference>
<dbReference type="InterPro" id="IPR029058">
    <property type="entry name" value="AB_hydrolase_fold"/>
</dbReference>
<organism evidence="2 3">
    <name type="scientific">Agromyces ramosus</name>
    <dbReference type="NCBI Taxonomy" id="33879"/>
    <lineage>
        <taxon>Bacteria</taxon>
        <taxon>Bacillati</taxon>
        <taxon>Actinomycetota</taxon>
        <taxon>Actinomycetes</taxon>
        <taxon>Micrococcales</taxon>
        <taxon>Microbacteriaceae</taxon>
        <taxon>Agromyces</taxon>
    </lineage>
</organism>
<dbReference type="PANTHER" id="PTHR13136">
    <property type="entry name" value="TESTIS DEVELOPMENT PROTEIN PRTD"/>
    <property type="match status" value="1"/>
</dbReference>
<sequence length="230" mass="24106">MTTPEQSIAIEIDGSPVSGVYTRPDAATATIVVAHGAGAGLEHPFMSGFTRAMTGLGFATLRFNFPYREAGRRFPDRPPVAIATWRAVTDAAAARAAAAGSPGEPIWASGKSFGGRMASMAVADGMPAAGLVYLGYPLHPPGSPEKARDEHLPGITVPILFLQGRNDPFAIPNEQLDEVVARIGPTATLQWIENANHSFEVKGAKRPAAEIGGGLAMRVAEFIGAYSPIE</sequence>
<proteinExistence type="predicted"/>
<comment type="caution">
    <text evidence="2">The sequence shown here is derived from an EMBL/GenBank/DDBJ whole genome shotgun (WGS) entry which is preliminary data.</text>
</comment>
<reference evidence="2 3" key="1">
    <citation type="submission" date="2023-07" db="EMBL/GenBank/DDBJ databases">
        <title>Comparative genomics of wheat-associated soil bacteria to identify genetic determinants of phenazine resistance.</title>
        <authorList>
            <person name="Mouncey N."/>
        </authorList>
    </citation>
    <scope>NUCLEOTIDE SEQUENCE [LARGE SCALE GENOMIC DNA]</scope>
    <source>
        <strain evidence="2 3">V3I3</strain>
    </source>
</reference>
<dbReference type="Proteomes" id="UP001239083">
    <property type="component" value="Unassembled WGS sequence"/>
</dbReference>
<name>A0ABU0R753_9MICO</name>
<gene>
    <name evidence="2" type="ORF">QFZ26_001147</name>
</gene>
<evidence type="ECO:0000313" key="2">
    <source>
        <dbReference type="EMBL" id="MDQ0893592.1"/>
    </source>
</evidence>
<dbReference type="Gene3D" id="3.40.50.1820">
    <property type="entry name" value="alpha/beta hydrolase"/>
    <property type="match status" value="1"/>
</dbReference>
<protein>
    <submittedName>
        <fullName evidence="2">Alpha/beta-hydrolase family hydrolase</fullName>
    </submittedName>
</protein>
<evidence type="ECO:0000313" key="3">
    <source>
        <dbReference type="Proteomes" id="UP001239083"/>
    </source>
</evidence>
<dbReference type="InterPro" id="IPR026555">
    <property type="entry name" value="NSL3/Tex30"/>
</dbReference>
<dbReference type="PANTHER" id="PTHR13136:SF11">
    <property type="entry name" value="TESTIS-EXPRESSED PROTEIN 30"/>
    <property type="match status" value="1"/>
</dbReference>
<dbReference type="Pfam" id="PF20408">
    <property type="entry name" value="Abhydrolase_11"/>
    <property type="match status" value="1"/>
</dbReference>
<dbReference type="RefSeq" id="WP_307040146.1">
    <property type="nucleotide sequence ID" value="NZ_JAUSYY010000001.1"/>
</dbReference>